<evidence type="ECO:0000313" key="2">
    <source>
        <dbReference type="EMBL" id="CAD7232813.1"/>
    </source>
</evidence>
<dbReference type="PANTHER" id="PTHR12776">
    <property type="entry name" value="KAZRIN-RELATED"/>
    <property type="match status" value="1"/>
</dbReference>
<dbReference type="InterPro" id="IPR037614">
    <property type="entry name" value="Kazrin"/>
</dbReference>
<feature type="domain" description="Kazrin N-terminal" evidence="1">
    <location>
        <begin position="61"/>
        <end position="169"/>
    </location>
</feature>
<dbReference type="AlphaFoldDB" id="A0A7R8WPW3"/>
<dbReference type="EMBL" id="OB665186">
    <property type="protein sequence ID" value="CAD7232813.1"/>
    <property type="molecule type" value="Genomic_DNA"/>
</dbReference>
<organism evidence="2">
    <name type="scientific">Cyprideis torosa</name>
    <dbReference type="NCBI Taxonomy" id="163714"/>
    <lineage>
        <taxon>Eukaryota</taxon>
        <taxon>Metazoa</taxon>
        <taxon>Ecdysozoa</taxon>
        <taxon>Arthropoda</taxon>
        <taxon>Crustacea</taxon>
        <taxon>Oligostraca</taxon>
        <taxon>Ostracoda</taxon>
        <taxon>Podocopa</taxon>
        <taxon>Podocopida</taxon>
        <taxon>Cytherocopina</taxon>
        <taxon>Cytheroidea</taxon>
        <taxon>Cytherideidae</taxon>
        <taxon>Cyprideis</taxon>
    </lineage>
</organism>
<reference evidence="2" key="1">
    <citation type="submission" date="2020-11" db="EMBL/GenBank/DDBJ databases">
        <authorList>
            <person name="Tran Van P."/>
        </authorList>
    </citation>
    <scope>NUCLEOTIDE SEQUENCE</scope>
</reference>
<dbReference type="InterPro" id="IPR059089">
    <property type="entry name" value="Kazrin_N"/>
</dbReference>
<name>A0A7R8WPW3_9CRUS</name>
<dbReference type="Pfam" id="PF25986">
    <property type="entry name" value="Kazrin"/>
    <property type="match status" value="1"/>
</dbReference>
<proteinExistence type="predicted"/>
<sequence length="170" mass="19469">MQKDGLALLLSRSLPQEEQPHQHPCTAHVDLKALEAIFPPFPHPRPFLISASCSCGQDAFSQDEIIALRLENERLKNQCRAYQRELDDLRLAGGKGGSVDPTGYIQRAKDAESELRHAKDAIAALKTDRKRLKTEKFDLLNQMKQLYSTLEEKEKGVRDFIRNYEHRMKV</sequence>
<dbReference type="PANTHER" id="PTHR12776:SF1">
    <property type="entry name" value="KAZRIN"/>
    <property type="match status" value="1"/>
</dbReference>
<gene>
    <name evidence="2" type="ORF">CTOB1V02_LOCUS10640</name>
</gene>
<feature type="non-terminal residue" evidence="2">
    <location>
        <position position="1"/>
    </location>
</feature>
<evidence type="ECO:0000259" key="1">
    <source>
        <dbReference type="Pfam" id="PF25986"/>
    </source>
</evidence>
<protein>
    <recommendedName>
        <fullName evidence="1">Kazrin N-terminal domain-containing protein</fullName>
    </recommendedName>
</protein>
<dbReference type="OrthoDB" id="6623496at2759"/>
<accession>A0A7R8WPW3</accession>